<name>A0A6J6QPX0_9ZZZZ</name>
<proteinExistence type="predicted"/>
<keyword evidence="1" id="KW-1133">Transmembrane helix</keyword>
<protein>
    <submittedName>
        <fullName evidence="2">Unannotated protein</fullName>
    </submittedName>
</protein>
<keyword evidence="1" id="KW-0812">Transmembrane</keyword>
<evidence type="ECO:0000256" key="1">
    <source>
        <dbReference type="SAM" id="Phobius"/>
    </source>
</evidence>
<reference evidence="2" key="1">
    <citation type="submission" date="2020-05" db="EMBL/GenBank/DDBJ databases">
        <authorList>
            <person name="Chiriac C."/>
            <person name="Salcher M."/>
            <person name="Ghai R."/>
            <person name="Kavagutti S V."/>
        </authorList>
    </citation>
    <scope>NUCLEOTIDE SEQUENCE</scope>
</reference>
<accession>A0A6J6QPX0</accession>
<evidence type="ECO:0000313" key="2">
    <source>
        <dbReference type="EMBL" id="CAB4713810.1"/>
    </source>
</evidence>
<feature type="transmembrane region" description="Helical" evidence="1">
    <location>
        <begin position="33"/>
        <end position="52"/>
    </location>
</feature>
<gene>
    <name evidence="2" type="ORF">UFOPK2657_00647</name>
</gene>
<dbReference type="EMBL" id="CAEZYG010000102">
    <property type="protein sequence ID" value="CAB4713810.1"/>
    <property type="molecule type" value="Genomic_DNA"/>
</dbReference>
<organism evidence="2">
    <name type="scientific">freshwater metagenome</name>
    <dbReference type="NCBI Taxonomy" id="449393"/>
    <lineage>
        <taxon>unclassified sequences</taxon>
        <taxon>metagenomes</taxon>
        <taxon>ecological metagenomes</taxon>
    </lineage>
</organism>
<sequence length="148" mass="15518">MVEREEVGQARSPRVVPDGIIAHRTMLRHRGGAVAVVASLLLALIGLVLVALPGPLTGVIGFLLLVAALPVLPIVGVPAVSAASSYFLATVASCVLWFAVGHLSSRRATRRAIASWPEWFREYRPLAIGIWIGALLALGVSAIVLGAL</sequence>
<dbReference type="AlphaFoldDB" id="A0A6J6QPX0"/>
<feature type="transmembrane region" description="Helical" evidence="1">
    <location>
        <begin position="86"/>
        <end position="105"/>
    </location>
</feature>
<keyword evidence="1" id="KW-0472">Membrane</keyword>
<feature type="transmembrane region" description="Helical" evidence="1">
    <location>
        <begin position="126"/>
        <end position="147"/>
    </location>
</feature>